<evidence type="ECO:0000313" key="3">
    <source>
        <dbReference type="Proteomes" id="UP000198287"/>
    </source>
</evidence>
<feature type="transmembrane region" description="Helical" evidence="1">
    <location>
        <begin position="300"/>
        <end position="325"/>
    </location>
</feature>
<dbReference type="Proteomes" id="UP000198287">
    <property type="component" value="Unassembled WGS sequence"/>
</dbReference>
<organism evidence="2 3">
    <name type="scientific">Folsomia candida</name>
    <name type="common">Springtail</name>
    <dbReference type="NCBI Taxonomy" id="158441"/>
    <lineage>
        <taxon>Eukaryota</taxon>
        <taxon>Metazoa</taxon>
        <taxon>Ecdysozoa</taxon>
        <taxon>Arthropoda</taxon>
        <taxon>Hexapoda</taxon>
        <taxon>Collembola</taxon>
        <taxon>Entomobryomorpha</taxon>
        <taxon>Isotomoidea</taxon>
        <taxon>Isotomidae</taxon>
        <taxon>Proisotominae</taxon>
        <taxon>Folsomia</taxon>
    </lineage>
</organism>
<keyword evidence="3" id="KW-1185">Reference proteome</keyword>
<reference evidence="2 3" key="1">
    <citation type="submission" date="2015-12" db="EMBL/GenBank/DDBJ databases">
        <title>The genome of Folsomia candida.</title>
        <authorList>
            <person name="Faddeeva A."/>
            <person name="Derks M.F."/>
            <person name="Anvar Y."/>
            <person name="Smit S."/>
            <person name="Van Straalen N."/>
            <person name="Roelofs D."/>
        </authorList>
    </citation>
    <scope>NUCLEOTIDE SEQUENCE [LARGE SCALE GENOMIC DNA]</scope>
    <source>
        <strain evidence="2 3">VU population</strain>
        <tissue evidence="2">Whole body</tissue>
    </source>
</reference>
<evidence type="ECO:0000256" key="1">
    <source>
        <dbReference type="SAM" id="Phobius"/>
    </source>
</evidence>
<evidence type="ECO:0000313" key="2">
    <source>
        <dbReference type="EMBL" id="OXA64396.1"/>
    </source>
</evidence>
<accession>A0A226F696</accession>
<proteinExistence type="predicted"/>
<keyword evidence="1" id="KW-0472">Membrane</keyword>
<keyword evidence="1" id="KW-0812">Transmembrane</keyword>
<feature type="transmembrane region" description="Helical" evidence="1">
    <location>
        <begin position="395"/>
        <end position="413"/>
    </location>
</feature>
<protein>
    <submittedName>
        <fullName evidence="2">Uncharacterized protein</fullName>
    </submittedName>
</protein>
<keyword evidence="1" id="KW-1133">Transmembrane helix</keyword>
<dbReference type="EMBL" id="LNIX01000001">
    <property type="protein sequence ID" value="OXA64396.1"/>
    <property type="molecule type" value="Genomic_DNA"/>
</dbReference>
<sequence>MLDSWTKVWYVLGLRALAWDKCCPIRWDTKSRSIKIQRGYGVTIWWLWFLYFVIYCFCDSRYLYQILRSDQVSLKSFVITSGYFIMNGVVVVMFLLMGVKTDEFVNAGNILVRTDDLLQAIFQRPLNQRASTLTTNRRFRLHKITVMLTTLCAIVLPPLFLGRMILNPLTPLNRFIHSITGYKPKFELASLPFVLFSSMVGTKGGPLGTVLLNTGLMYMQFESFWFQALCPERQYAFGNIWKTPLGPIREDRLYFIYRWHQIVNIVVNQFYVYTTFHVAGALGVASFCVFALIKLANKQPFGVVLVITSMFVMAILVLGFEVYFVSGTFLASNRFICSLRRDGDTRRGSWRMKRIRTLRPLHFNTGEMEEFMSKGLQEIERSMARDGGGIDFKLVLWYVAAIAFVGFLLKSLSDGGHGGGWGRRRRSGLHPEKMDRAMEQVFRQGGNPQYQI</sequence>
<gene>
    <name evidence="2" type="ORF">Fcan01_01249</name>
</gene>
<feature type="transmembrane region" description="Helical" evidence="1">
    <location>
        <begin position="40"/>
        <end position="64"/>
    </location>
</feature>
<name>A0A226F696_FOLCA</name>
<feature type="transmembrane region" description="Helical" evidence="1">
    <location>
        <begin position="144"/>
        <end position="166"/>
    </location>
</feature>
<feature type="transmembrane region" description="Helical" evidence="1">
    <location>
        <begin position="76"/>
        <end position="96"/>
    </location>
</feature>
<dbReference type="AlphaFoldDB" id="A0A226F696"/>
<feature type="transmembrane region" description="Helical" evidence="1">
    <location>
        <begin position="270"/>
        <end position="293"/>
    </location>
</feature>
<comment type="caution">
    <text evidence="2">The sequence shown here is derived from an EMBL/GenBank/DDBJ whole genome shotgun (WGS) entry which is preliminary data.</text>
</comment>